<proteinExistence type="predicted"/>
<dbReference type="RefSeq" id="WP_017739979.1">
    <property type="nucleotide sequence ID" value="NZ_KQ976354.1"/>
</dbReference>
<accession>A0A139X7R3</accession>
<dbReference type="STRING" id="128403.WA1_24145"/>
<dbReference type="AlphaFoldDB" id="A0A139X7R3"/>
<feature type="coiled-coil region" evidence="1">
    <location>
        <begin position="211"/>
        <end position="271"/>
    </location>
</feature>
<comment type="caution">
    <text evidence="3">The sequence shown here is derived from an EMBL/GenBank/DDBJ whole genome shotgun (WGS) entry which is preliminary data.</text>
</comment>
<keyword evidence="4" id="KW-1185">Reference proteome</keyword>
<feature type="compositionally biased region" description="Basic residues" evidence="2">
    <location>
        <begin position="500"/>
        <end position="512"/>
    </location>
</feature>
<evidence type="ECO:0000313" key="3">
    <source>
        <dbReference type="EMBL" id="KYC40734.1"/>
    </source>
</evidence>
<reference evidence="3 4" key="1">
    <citation type="journal article" date="2013" name="Genome Biol. Evol.">
        <title>Genomes of Stigonematalean cyanobacteria (subsection V) and the evolution of oxygenic photosynthesis from prokaryotes to plastids.</title>
        <authorList>
            <person name="Dagan T."/>
            <person name="Roettger M."/>
            <person name="Stucken K."/>
            <person name="Landan G."/>
            <person name="Koch R."/>
            <person name="Major P."/>
            <person name="Gould S.B."/>
            <person name="Goremykin V.V."/>
            <person name="Rippka R."/>
            <person name="Tandeau de Marsac N."/>
            <person name="Gugger M."/>
            <person name="Lockhart P.J."/>
            <person name="Allen J.F."/>
            <person name="Brune I."/>
            <person name="Maus I."/>
            <person name="Puhler A."/>
            <person name="Martin W.F."/>
        </authorList>
    </citation>
    <scope>NUCLEOTIDE SEQUENCE [LARGE SCALE GENOMIC DNA]</scope>
    <source>
        <strain evidence="3 4">PCC 7110</strain>
    </source>
</reference>
<name>A0A139X7R3_9CYAN</name>
<feature type="region of interest" description="Disordered" evidence="2">
    <location>
        <begin position="500"/>
        <end position="519"/>
    </location>
</feature>
<evidence type="ECO:0000256" key="1">
    <source>
        <dbReference type="SAM" id="Coils"/>
    </source>
</evidence>
<organism evidence="3 4">
    <name type="scientific">Scytonema hofmannii PCC 7110</name>
    <dbReference type="NCBI Taxonomy" id="128403"/>
    <lineage>
        <taxon>Bacteria</taxon>
        <taxon>Bacillati</taxon>
        <taxon>Cyanobacteriota</taxon>
        <taxon>Cyanophyceae</taxon>
        <taxon>Nostocales</taxon>
        <taxon>Scytonemataceae</taxon>
        <taxon>Scytonema</taxon>
    </lineage>
</organism>
<dbReference type="InterPro" id="IPR049868">
    <property type="entry name" value="V_Cas12k"/>
</dbReference>
<dbReference type="EMBL" id="ANNX02000026">
    <property type="protein sequence ID" value="KYC40734.1"/>
    <property type="molecule type" value="Genomic_DNA"/>
</dbReference>
<keyword evidence="1" id="KW-0175">Coiled coil</keyword>
<evidence type="ECO:0000256" key="2">
    <source>
        <dbReference type="SAM" id="MobiDB-lite"/>
    </source>
</evidence>
<dbReference type="NCBIfam" id="NF038191">
    <property type="entry name" value="V_Cas12k"/>
    <property type="match status" value="1"/>
</dbReference>
<protein>
    <submittedName>
        <fullName evidence="3">Uncharacterized protein</fullName>
    </submittedName>
</protein>
<gene>
    <name evidence="3" type="ORF">WA1_24145</name>
</gene>
<evidence type="ECO:0000313" key="4">
    <source>
        <dbReference type="Proteomes" id="UP000076925"/>
    </source>
</evidence>
<dbReference type="OrthoDB" id="527512at2"/>
<dbReference type="Proteomes" id="UP000076925">
    <property type="component" value="Unassembled WGS sequence"/>
</dbReference>
<sequence>MSTITIQCRLVAEEATLRYFWELMAEKNTPLINELLEQLGQHPDFDTWVQAGKMPEKTVENLCKSLEDREPFANQPGRFRTSAVALVKYIYKSWFALQKRRADRLEGKERWLKMLKSDVELERESNCSLDIIRAKAGEILAKVTEGCAPSNQTSSKRKKKKTKKSQATKDLPTLFEIILKAYEQAEESLTRAALAYLLKNDCEVSEVDEDSEKFKKRRRKKEIEIERLRNQLKSRIPKGRDLTGDKWLKTLEEATRNVPENEDEAKAWQAQLLREASSVPFPVAYETSEDMTWFTNEQGRIFVYFNGSAKHKFQVYCDRRQLHWFQRFVEDFQIKKNGDKKGSEKEYPAGLLTLCSTRLRWKESAEKGDPWNVHRLILSCTIDTRLWTLEGTEQVRAEKIAQVEKTISKREQEVNLSKTQLERLQAKHSERERLNNIFPNRPSKPSYRGKSHIAIGVSFSLENPATVAVVDVATKKVLTYRSFKQLLGDNYNLANRLRQQKQRLSHERHKAQKQGAPNSFGDSELGQYVDRLLAKSIVAIAKTYQASSIVLPKLRYMREIIHNEVQAKAEKKIPGYKEGQKQYAKQYRISVHQWSYNRLSQILESQATKAGISIERGSQVIQGSSQEQARDLALFAYNERQLSLG</sequence>